<feature type="domain" description="Transcription factor IIIC putative zinc-finger" evidence="3">
    <location>
        <begin position="698"/>
        <end position="750"/>
    </location>
</feature>
<evidence type="ECO:0000313" key="5">
    <source>
        <dbReference type="Ensembl" id="ENSAMXP00000046604.1"/>
    </source>
</evidence>
<evidence type="ECO:0000259" key="2">
    <source>
        <dbReference type="Pfam" id="PF12657"/>
    </source>
</evidence>
<feature type="domain" description="Transcription factor IIIC 90kDa subunit N-terminal" evidence="2">
    <location>
        <begin position="52"/>
        <end position="493"/>
    </location>
</feature>
<feature type="region of interest" description="Disordered" evidence="1">
    <location>
        <begin position="1"/>
        <end position="26"/>
    </location>
</feature>
<dbReference type="GeneID" id="103037630"/>
<dbReference type="Bgee" id="ENSAMXG00000006921">
    <property type="expression patterns" value="Expressed in ovary and 13 other cell types or tissues"/>
</dbReference>
<sequence>MASAEPSREGEPGHEAEPGRERDSWAQLGPVVRREPALKLLNPVSGLEPLTWSDDHRLSVSTTGSVSVMDLVPDLRSSVPDLVLHRTHIPLHQPPCELQVGPEDKVKKVKEKLEKCSDPTIRQPFLVDRIINPQSGALQGVKYTSWSPLGCDLNGRCLLACLTLDCRLTIHSSHKRLQWTQLLDLTELYGEMLKARNYSVENSDVPQPSLDDPDELQRRYRMQMPVRMEWSSLCNTQQVQSNNAYKDIGTVLLAVLMENGDLVVWQFRLPMQGKGSVVSCNTIKSGVSSPSVLAWWEYEHGGRKMSGLIVGSSVGPVKILPVNLKAVKGYFTLRQPVVLWQETDQIPVHNIKCVSLFHPHQKCNCSLVVAARGSYVFWCLLLISKAGLNVHNSHVTGLHSMPIMSISTSRNGGSIFTCSMDGAVKKLTPVFTDMAVVFKQEEIALPEGVAGQRIHGISVSPNGAYLALVSTEGLINGFHPVNRSYQVQFVTLKTPDEAAAELLESQLQNLYRQTDLLDLVRWRVLKDRCIPPFLQDELDDKVHTTGSTYLWRFKLFLLRILYQSMQKAPTEALWKPSHQDSKVFVGEEEAGGAPAEEAEQGEVSQVAETSGLEELREKKAKGEFSEEQVNEITAWIEEVESHLTREHMKRVLGEVYLHTLITENTCIPTKGLCDFLSNDPTNEDRAAKVLIGHIMNKMNKQTFPEHCNLCKEILPFTDRKQAACSNGHIWLRCARSFQVCQGVSYRRCLLQDSVASEPRPEDPDWVKKILQGPCTFCDSPLL</sequence>
<dbReference type="FunCoup" id="A0A3B1JZ11">
    <property type="interactions" value="814"/>
</dbReference>
<organism evidence="5 6">
    <name type="scientific">Astyanax mexicanus</name>
    <name type="common">Blind cave fish</name>
    <name type="synonym">Astyanax fasciatus mexicanus</name>
    <dbReference type="NCBI Taxonomy" id="7994"/>
    <lineage>
        <taxon>Eukaryota</taxon>
        <taxon>Metazoa</taxon>
        <taxon>Chordata</taxon>
        <taxon>Craniata</taxon>
        <taxon>Vertebrata</taxon>
        <taxon>Euteleostomi</taxon>
        <taxon>Actinopterygii</taxon>
        <taxon>Neopterygii</taxon>
        <taxon>Teleostei</taxon>
        <taxon>Ostariophysi</taxon>
        <taxon>Characiformes</taxon>
        <taxon>Characoidei</taxon>
        <taxon>Acestrorhamphidae</taxon>
        <taxon>Acestrorhamphinae</taxon>
        <taxon>Astyanax</taxon>
    </lineage>
</organism>
<dbReference type="GO" id="GO:0000127">
    <property type="term" value="C:transcription factor TFIIIC complex"/>
    <property type="evidence" value="ECO:0007669"/>
    <property type="project" value="InterPro"/>
</dbReference>
<dbReference type="GeneTree" id="ENSGT00390000011873"/>
<dbReference type="GO" id="GO:0004402">
    <property type="term" value="F:histone acetyltransferase activity"/>
    <property type="evidence" value="ECO:0007669"/>
    <property type="project" value="InterPro"/>
</dbReference>
<dbReference type="SUPFAM" id="SSF50978">
    <property type="entry name" value="WD40 repeat-like"/>
    <property type="match status" value="1"/>
</dbReference>
<dbReference type="Pfam" id="PF12657">
    <property type="entry name" value="TFIIIC_delta"/>
    <property type="match status" value="1"/>
</dbReference>
<reference evidence="5" key="4">
    <citation type="submission" date="2025-09" db="UniProtKB">
        <authorList>
            <consortium name="Ensembl"/>
        </authorList>
    </citation>
    <scope>IDENTIFICATION</scope>
</reference>
<evidence type="ECO:0000256" key="1">
    <source>
        <dbReference type="SAM" id="MobiDB-lite"/>
    </source>
</evidence>
<evidence type="ECO:0000313" key="6">
    <source>
        <dbReference type="Proteomes" id="UP000018467"/>
    </source>
</evidence>
<dbReference type="PANTHER" id="PTHR15496">
    <property type="entry name" value="GENERAL TRANSCRIPTION FACTOR 3C POLYPEPTIDE 4 FAMILY"/>
    <property type="match status" value="1"/>
</dbReference>
<name>A0A3B1JZ11_ASTMX</name>
<reference evidence="5" key="3">
    <citation type="submission" date="2025-08" db="UniProtKB">
        <authorList>
            <consortium name="Ensembl"/>
        </authorList>
    </citation>
    <scope>IDENTIFICATION</scope>
</reference>
<dbReference type="InterPro" id="IPR024764">
    <property type="entry name" value="TFIIIC_Znf"/>
</dbReference>
<accession>A0A3B1JZ11</accession>
<dbReference type="InterPro" id="IPR036322">
    <property type="entry name" value="WD40_repeat_dom_sf"/>
</dbReference>
<reference evidence="6" key="1">
    <citation type="submission" date="2013-03" db="EMBL/GenBank/DDBJ databases">
        <authorList>
            <person name="Jeffery W."/>
            <person name="Warren W."/>
            <person name="Wilson R.K."/>
        </authorList>
    </citation>
    <scope>NUCLEOTIDE SEQUENCE</scope>
    <source>
        <strain evidence="6">female</strain>
    </source>
</reference>
<dbReference type="AlphaFoldDB" id="A0A3B1JZ11"/>
<evidence type="ECO:0000259" key="3">
    <source>
        <dbReference type="Pfam" id="PF12660"/>
    </source>
</evidence>
<reference evidence="6" key="2">
    <citation type="journal article" date="2014" name="Nat. Commun.">
        <title>The cavefish genome reveals candidate genes for eye loss.</title>
        <authorList>
            <person name="McGaugh S.E."/>
            <person name="Gross J.B."/>
            <person name="Aken B."/>
            <person name="Blin M."/>
            <person name="Borowsky R."/>
            <person name="Chalopin D."/>
            <person name="Hinaux H."/>
            <person name="Jeffery W.R."/>
            <person name="Keene A."/>
            <person name="Ma L."/>
            <person name="Minx P."/>
            <person name="Murphy D."/>
            <person name="O'Quin K.E."/>
            <person name="Retaux S."/>
            <person name="Rohner N."/>
            <person name="Searle S.M."/>
            <person name="Stahl B.A."/>
            <person name="Tabin C."/>
            <person name="Volff J.N."/>
            <person name="Yoshizawa M."/>
            <person name="Warren W.C."/>
        </authorList>
    </citation>
    <scope>NUCLEOTIDE SEQUENCE [LARGE SCALE GENOMIC DNA]</scope>
    <source>
        <strain evidence="6">female</strain>
    </source>
</reference>
<dbReference type="Proteomes" id="UP000018467">
    <property type="component" value="Unassembled WGS sequence"/>
</dbReference>
<feature type="compositionally biased region" description="Basic and acidic residues" evidence="1">
    <location>
        <begin position="1"/>
        <end position="24"/>
    </location>
</feature>
<proteinExistence type="predicted"/>
<dbReference type="GO" id="GO:0006384">
    <property type="term" value="P:transcription initiation at RNA polymerase III promoter"/>
    <property type="evidence" value="ECO:0007669"/>
    <property type="project" value="InterPro"/>
</dbReference>
<dbReference type="InterPro" id="IPR015943">
    <property type="entry name" value="WD40/YVTN_repeat-like_dom_sf"/>
</dbReference>
<protein>
    <submittedName>
        <fullName evidence="5">Ral transcription factor IIIC subunit 4</fullName>
    </submittedName>
</protein>
<dbReference type="Gene3D" id="2.130.10.10">
    <property type="entry name" value="YVTN repeat-like/Quinoprotein amine dehydrogenase"/>
    <property type="match status" value="1"/>
</dbReference>
<dbReference type="RefSeq" id="XP_007254026.2">
    <property type="nucleotide sequence ID" value="XM_007253964.4"/>
</dbReference>
<dbReference type="InterPro" id="IPR044230">
    <property type="entry name" value="GTF3C4"/>
</dbReference>
<dbReference type="PANTHER" id="PTHR15496:SF2">
    <property type="entry name" value="GENERAL TRANSCRIPTION FACTOR 3C POLYPEPTIDE 4"/>
    <property type="match status" value="1"/>
</dbReference>
<keyword evidence="6" id="KW-1185">Reference proteome</keyword>
<dbReference type="InParanoid" id="A0A3B1JZ11"/>
<dbReference type="STRING" id="7994.ENSAMXP00000046604"/>
<feature type="domain" description="DUF5921" evidence="4">
    <location>
        <begin position="494"/>
        <end position="571"/>
    </location>
</feature>
<dbReference type="InterPro" id="IPR045803">
    <property type="entry name" value="DUF5921"/>
</dbReference>
<dbReference type="InterPro" id="IPR024761">
    <property type="entry name" value="TFIIIC_delta_N"/>
</dbReference>
<dbReference type="Pfam" id="PF12660">
    <property type="entry name" value="zf-TFIIIC"/>
    <property type="match status" value="1"/>
</dbReference>
<evidence type="ECO:0000259" key="4">
    <source>
        <dbReference type="Pfam" id="PF19336"/>
    </source>
</evidence>
<dbReference type="Pfam" id="PF19336">
    <property type="entry name" value="DUF5921"/>
    <property type="match status" value="1"/>
</dbReference>
<dbReference type="Ensembl" id="ENSAMXT00000055366.1">
    <property type="protein sequence ID" value="ENSAMXP00000046604.1"/>
    <property type="gene ID" value="ENSAMXG00000006921.2"/>
</dbReference>